<gene>
    <name evidence="1" type="ORF">SDJN03_24545</name>
</gene>
<comment type="caution">
    <text evidence="1">The sequence shown here is derived from an EMBL/GenBank/DDBJ whole genome shotgun (WGS) entry which is preliminary data.</text>
</comment>
<evidence type="ECO:0000313" key="1">
    <source>
        <dbReference type="EMBL" id="KAG6576971.1"/>
    </source>
</evidence>
<organism evidence="1 2">
    <name type="scientific">Cucurbita argyrosperma subsp. sororia</name>
    <dbReference type="NCBI Taxonomy" id="37648"/>
    <lineage>
        <taxon>Eukaryota</taxon>
        <taxon>Viridiplantae</taxon>
        <taxon>Streptophyta</taxon>
        <taxon>Embryophyta</taxon>
        <taxon>Tracheophyta</taxon>
        <taxon>Spermatophyta</taxon>
        <taxon>Magnoliopsida</taxon>
        <taxon>eudicotyledons</taxon>
        <taxon>Gunneridae</taxon>
        <taxon>Pentapetalae</taxon>
        <taxon>rosids</taxon>
        <taxon>fabids</taxon>
        <taxon>Cucurbitales</taxon>
        <taxon>Cucurbitaceae</taxon>
        <taxon>Cucurbiteae</taxon>
        <taxon>Cucurbita</taxon>
    </lineage>
</organism>
<protein>
    <submittedName>
        <fullName evidence="1">Uncharacterized protein</fullName>
    </submittedName>
</protein>
<dbReference type="EMBL" id="JAGKQH010000016">
    <property type="protein sequence ID" value="KAG6576971.1"/>
    <property type="molecule type" value="Genomic_DNA"/>
</dbReference>
<accession>A0AAV6M8H9</accession>
<sequence length="97" mass="10677">MLHMKSRKTSIKQLIRIEKLTEDIASTEYLAPSPASDIKGPALGITNSVDSSLSHARLHEEQAKQQSESHGTAISLTHFFSNFEGTLCLVELRKRGG</sequence>
<reference evidence="1 2" key="1">
    <citation type="journal article" date="2021" name="Hortic Res">
        <title>The domestication of Cucurbita argyrosperma as revealed by the genome of its wild relative.</title>
        <authorList>
            <person name="Barrera-Redondo J."/>
            <person name="Sanchez-de la Vega G."/>
            <person name="Aguirre-Liguori J.A."/>
            <person name="Castellanos-Morales G."/>
            <person name="Gutierrez-Guerrero Y.T."/>
            <person name="Aguirre-Dugua X."/>
            <person name="Aguirre-Planter E."/>
            <person name="Tenaillon M.I."/>
            <person name="Lira-Saade R."/>
            <person name="Eguiarte L.E."/>
        </authorList>
    </citation>
    <scope>NUCLEOTIDE SEQUENCE [LARGE SCALE GENOMIC DNA]</scope>
    <source>
        <strain evidence="1">JBR-2021</strain>
    </source>
</reference>
<dbReference type="Proteomes" id="UP000685013">
    <property type="component" value="Chromosome 16"/>
</dbReference>
<evidence type="ECO:0000313" key="2">
    <source>
        <dbReference type="Proteomes" id="UP000685013"/>
    </source>
</evidence>
<name>A0AAV6M8H9_9ROSI</name>
<keyword evidence="2" id="KW-1185">Reference proteome</keyword>
<feature type="non-terminal residue" evidence="1">
    <location>
        <position position="1"/>
    </location>
</feature>
<proteinExistence type="predicted"/>
<dbReference type="AlphaFoldDB" id="A0AAV6M8H9"/>